<proteinExistence type="predicted"/>
<dbReference type="RefSeq" id="WP_128410581.1">
    <property type="nucleotide sequence ID" value="NZ_SBHX01000028.1"/>
</dbReference>
<dbReference type="EMBL" id="SBHX01000028">
    <property type="protein sequence ID" value="RWX31817.1"/>
    <property type="molecule type" value="Genomic_DNA"/>
</dbReference>
<dbReference type="AlphaFoldDB" id="A0A444I2Y1"/>
<protein>
    <submittedName>
        <fullName evidence="1">Uncharacterized protein</fullName>
    </submittedName>
</protein>
<gene>
    <name evidence="1" type="ORF">EHI47_12280</name>
</gene>
<evidence type="ECO:0000313" key="2">
    <source>
        <dbReference type="Proteomes" id="UP000283817"/>
    </source>
</evidence>
<evidence type="ECO:0000313" key="1">
    <source>
        <dbReference type="EMBL" id="RWX31817.1"/>
    </source>
</evidence>
<organism evidence="1 2">
    <name type="scientific">Rhizobium leguminosarum</name>
    <dbReference type="NCBI Taxonomy" id="384"/>
    <lineage>
        <taxon>Bacteria</taxon>
        <taxon>Pseudomonadati</taxon>
        <taxon>Pseudomonadota</taxon>
        <taxon>Alphaproteobacteria</taxon>
        <taxon>Hyphomicrobiales</taxon>
        <taxon>Rhizobiaceae</taxon>
        <taxon>Rhizobium/Agrobacterium group</taxon>
        <taxon>Rhizobium</taxon>
    </lineage>
</organism>
<comment type="caution">
    <text evidence="1">The sequence shown here is derived from an EMBL/GenBank/DDBJ whole genome shotgun (WGS) entry which is preliminary data.</text>
</comment>
<sequence length="59" mass="6117">MLFEINVVAVMMEQSGGHCGAAAVSLARFGKRADISISTRPVTVVAVLKCSASGKPQLL</sequence>
<name>A0A444I2Y1_RHILE</name>
<dbReference type="Proteomes" id="UP000283817">
    <property type="component" value="Unassembled WGS sequence"/>
</dbReference>
<accession>A0A444I2Y1</accession>
<reference evidence="1 2" key="1">
    <citation type="submission" date="2019-01" db="EMBL/GenBank/DDBJ databases">
        <title>RHIZO-ID as a novel technology for direct rhizobia identification.</title>
        <authorList>
            <person name="De Meyer S.E."/>
        </authorList>
    </citation>
    <scope>NUCLEOTIDE SEQUENCE [LARGE SCALE GENOMIC DNA]</scope>
    <source>
        <strain evidence="1 2">WSM448</strain>
    </source>
</reference>